<sequence>MRTVEQIDSEIAQVKKELEDVHGRTTEVYARIVGYYRSVRNWNKGKREEYNHRLMFSSENERIEKIA</sequence>
<gene>
    <name evidence="1" type="ORF">IFE08_06930</name>
</gene>
<dbReference type="InterPro" id="IPR012833">
    <property type="entry name" value="NrdD"/>
</dbReference>
<protein>
    <submittedName>
        <fullName evidence="1">Uncharacterized protein</fullName>
    </submittedName>
</protein>
<evidence type="ECO:0000313" key="1">
    <source>
        <dbReference type="EMBL" id="QOW62057.1"/>
    </source>
</evidence>
<dbReference type="GO" id="GO:0008998">
    <property type="term" value="F:ribonucleoside-triphosphate reductase (thioredoxin) activity"/>
    <property type="evidence" value="ECO:0007669"/>
    <property type="project" value="InterPro"/>
</dbReference>
<dbReference type="EMBL" id="CP061839">
    <property type="protein sequence ID" value="QOW62057.1"/>
    <property type="molecule type" value="Genomic_DNA"/>
</dbReference>
<dbReference type="Proteomes" id="UP000593915">
    <property type="component" value="Chromosome"/>
</dbReference>
<dbReference type="GeneID" id="301090317"/>
<organism evidence="1 2">
    <name type="scientific">Treponema pedis</name>
    <dbReference type="NCBI Taxonomy" id="409322"/>
    <lineage>
        <taxon>Bacteria</taxon>
        <taxon>Pseudomonadati</taxon>
        <taxon>Spirochaetota</taxon>
        <taxon>Spirochaetia</taxon>
        <taxon>Spirochaetales</taxon>
        <taxon>Treponemataceae</taxon>
        <taxon>Treponema</taxon>
    </lineage>
</organism>
<dbReference type="Pfam" id="PF13597">
    <property type="entry name" value="NRDD"/>
    <property type="match status" value="1"/>
</dbReference>
<proteinExistence type="predicted"/>
<dbReference type="RefSeq" id="WP_020965590.1">
    <property type="nucleotide sequence ID" value="NZ_CP045670.1"/>
</dbReference>
<reference evidence="1 2" key="1">
    <citation type="submission" date="2020-09" db="EMBL/GenBank/DDBJ databases">
        <title>Characterization of Treponema spp. from bovine digital dermatitis in Korea.</title>
        <authorList>
            <person name="Espiritu H.M."/>
            <person name="Cho Y.I."/>
            <person name="Mamuad L."/>
        </authorList>
    </citation>
    <scope>NUCLEOTIDE SEQUENCE [LARGE SCALE GENOMIC DNA]</scope>
    <source>
        <strain evidence="1 2">KS1</strain>
    </source>
</reference>
<dbReference type="AlphaFoldDB" id="A0A7S6WSM6"/>
<evidence type="ECO:0000313" key="2">
    <source>
        <dbReference type="Proteomes" id="UP000593915"/>
    </source>
</evidence>
<accession>A0A7S6WSM6</accession>
<name>A0A7S6WSM6_9SPIR</name>
<dbReference type="GO" id="GO:0006260">
    <property type="term" value="P:DNA replication"/>
    <property type="evidence" value="ECO:0007669"/>
    <property type="project" value="InterPro"/>
</dbReference>